<dbReference type="AlphaFoldDB" id="A0A5N7CE05"/>
<dbReference type="GO" id="GO:0003700">
    <property type="term" value="F:DNA-binding transcription factor activity"/>
    <property type="evidence" value="ECO:0007669"/>
    <property type="project" value="InterPro"/>
</dbReference>
<dbReference type="PROSITE" id="PS00036">
    <property type="entry name" value="BZIP_BASIC"/>
    <property type="match status" value="1"/>
</dbReference>
<protein>
    <recommendedName>
        <fullName evidence="2">BZIP domain-containing protein</fullName>
    </recommendedName>
</protein>
<dbReference type="EMBL" id="ML735238">
    <property type="protein sequence ID" value="KAE8392344.1"/>
    <property type="molecule type" value="Genomic_DNA"/>
</dbReference>
<feature type="compositionally biased region" description="Polar residues" evidence="1">
    <location>
        <begin position="210"/>
        <end position="253"/>
    </location>
</feature>
<dbReference type="InterPro" id="IPR004827">
    <property type="entry name" value="bZIP"/>
</dbReference>
<organism evidence="3">
    <name type="scientific">Petromyces alliaceus</name>
    <name type="common">Aspergillus alliaceus</name>
    <dbReference type="NCBI Taxonomy" id="209559"/>
    <lineage>
        <taxon>Eukaryota</taxon>
        <taxon>Fungi</taxon>
        <taxon>Dikarya</taxon>
        <taxon>Ascomycota</taxon>
        <taxon>Pezizomycotina</taxon>
        <taxon>Eurotiomycetes</taxon>
        <taxon>Eurotiomycetidae</taxon>
        <taxon>Eurotiales</taxon>
        <taxon>Aspergillaceae</taxon>
        <taxon>Aspergillus</taxon>
        <taxon>Aspergillus subgen. Circumdati</taxon>
    </lineage>
</organism>
<feature type="compositionally biased region" description="Basic and acidic residues" evidence="1">
    <location>
        <begin position="70"/>
        <end position="82"/>
    </location>
</feature>
<feature type="compositionally biased region" description="Low complexity" evidence="1">
    <location>
        <begin position="83"/>
        <end position="106"/>
    </location>
</feature>
<gene>
    <name evidence="3" type="ORF">BDV23DRAFT_181746</name>
</gene>
<feature type="region of interest" description="Disordered" evidence="1">
    <location>
        <begin position="1"/>
        <end position="125"/>
    </location>
</feature>
<feature type="domain" description="BZIP" evidence="2">
    <location>
        <begin position="52"/>
        <end position="67"/>
    </location>
</feature>
<feature type="region of interest" description="Disordered" evidence="1">
    <location>
        <begin position="193"/>
        <end position="279"/>
    </location>
</feature>
<reference evidence="3" key="1">
    <citation type="submission" date="2019-04" db="EMBL/GenBank/DDBJ databases">
        <title>Friends and foes A comparative genomics studyof 23 Aspergillus species from section Flavi.</title>
        <authorList>
            <consortium name="DOE Joint Genome Institute"/>
            <person name="Kjaerbolling I."/>
            <person name="Vesth T."/>
            <person name="Frisvad J.C."/>
            <person name="Nybo J.L."/>
            <person name="Theobald S."/>
            <person name="Kildgaard S."/>
            <person name="Isbrandt T."/>
            <person name="Kuo A."/>
            <person name="Sato A."/>
            <person name="Lyhne E.K."/>
            <person name="Kogle M.E."/>
            <person name="Wiebenga A."/>
            <person name="Kun R.S."/>
            <person name="Lubbers R.J."/>
            <person name="Makela M.R."/>
            <person name="Barry K."/>
            <person name="Chovatia M."/>
            <person name="Clum A."/>
            <person name="Daum C."/>
            <person name="Haridas S."/>
            <person name="He G."/>
            <person name="LaButti K."/>
            <person name="Lipzen A."/>
            <person name="Mondo S."/>
            <person name="Riley R."/>
            <person name="Salamov A."/>
            <person name="Simmons B.A."/>
            <person name="Magnuson J.K."/>
            <person name="Henrissat B."/>
            <person name="Mortensen U.H."/>
            <person name="Larsen T.O."/>
            <person name="Devries R.P."/>
            <person name="Grigoriev I.V."/>
            <person name="Machida M."/>
            <person name="Baker S.E."/>
            <person name="Andersen M.R."/>
        </authorList>
    </citation>
    <scope>NUCLEOTIDE SEQUENCE [LARGE SCALE GENOMIC DNA]</scope>
    <source>
        <strain evidence="3">IBT 14317</strain>
    </source>
</reference>
<proteinExistence type="predicted"/>
<sequence length="468" mass="50779">MVTDNSEQHVSRVGSPTAAGREPSPSAADNSTTRPPTRKKGGRSQSPRAMERRRLQNRIAQRNHRRRLKERTAAENMEDARESQSTSASQPSRSDNSSNHSISSGNTPQQVRSSSSSSSSSSSHAMNVALLTEELHKPGIALGLDSMMPEMTEGDALSSMPGLDLFSVSPACTCNGVTGPCAAHLEEIRSQVLRSPITQDSPGVARPRVSTGSSYRDSPVQPTQYMDSSPSSMELVSSHDSQPHQPLSSSNAARSVPSAMMLDGDSSKPTDHIQSSSEDSVISNAVMQNTARFKAILEVVRAAGFADFDRMAAAYYTAQFEKNSLPEITQRASRGRRLNKLLHELHECSRQWSPWESRGLREGVIESATMECIDEIERIASDHLQVRAHDSDLNKDCMDTKEVIQNSSAGALSGLPTLPDSVDSAMQDEAPFLWSLVTELAGPDGIYCNRVSHAVLALLADARRSQYS</sequence>
<dbReference type="OrthoDB" id="4435769at2759"/>
<name>A0A5N7CE05_PETAA</name>
<feature type="compositionally biased region" description="Basic and acidic residues" evidence="1">
    <location>
        <begin position="1"/>
        <end position="10"/>
    </location>
</feature>
<evidence type="ECO:0000313" key="3">
    <source>
        <dbReference type="EMBL" id="KAE8392344.1"/>
    </source>
</evidence>
<evidence type="ECO:0000256" key="1">
    <source>
        <dbReference type="SAM" id="MobiDB-lite"/>
    </source>
</evidence>
<evidence type="ECO:0000259" key="2">
    <source>
        <dbReference type="PROSITE" id="PS00036"/>
    </source>
</evidence>
<dbReference type="CDD" id="cd14688">
    <property type="entry name" value="bZIP_YAP"/>
    <property type="match status" value="1"/>
</dbReference>
<feature type="compositionally biased region" description="Low complexity" evidence="1">
    <location>
        <begin position="113"/>
        <end position="123"/>
    </location>
</feature>
<accession>A0A5N7CE05</accession>
<dbReference type="Proteomes" id="UP000326877">
    <property type="component" value="Unassembled WGS sequence"/>
</dbReference>